<evidence type="ECO:0000313" key="1">
    <source>
        <dbReference type="EMBL" id="KAJ1350306.1"/>
    </source>
</evidence>
<accession>A0AAD5QKP6</accession>
<proteinExistence type="predicted"/>
<reference evidence="1" key="1">
    <citation type="submission" date="2021-06" db="EMBL/GenBank/DDBJ databases">
        <title>Parelaphostrongylus tenuis whole genome reference sequence.</title>
        <authorList>
            <person name="Garwood T.J."/>
            <person name="Larsen P.A."/>
            <person name="Fountain-Jones N.M."/>
            <person name="Garbe J.R."/>
            <person name="Macchietto M.G."/>
            <person name="Kania S.A."/>
            <person name="Gerhold R.W."/>
            <person name="Richards J.E."/>
            <person name="Wolf T.M."/>
        </authorList>
    </citation>
    <scope>NUCLEOTIDE SEQUENCE</scope>
    <source>
        <strain evidence="1">MNPRO001-30</strain>
        <tissue evidence="1">Meninges</tissue>
    </source>
</reference>
<name>A0AAD5QKP6_PARTN</name>
<dbReference type="Proteomes" id="UP001196413">
    <property type="component" value="Unassembled WGS sequence"/>
</dbReference>
<gene>
    <name evidence="1" type="ORF">KIN20_006069</name>
</gene>
<keyword evidence="2" id="KW-1185">Reference proteome</keyword>
<dbReference type="EMBL" id="JAHQIW010000832">
    <property type="protein sequence ID" value="KAJ1350306.1"/>
    <property type="molecule type" value="Genomic_DNA"/>
</dbReference>
<dbReference type="AlphaFoldDB" id="A0AAD5QKP6"/>
<sequence length="128" mass="14545">MQAFAGRRLDAFLPERMRLAMKDVERGRDESSMGQNQGYKVYVVPSSNPVSPNVASRFHTVAPSAALKNGDAESFRRCPRTAGAIRRTEEEHFDKCYRTPVPWTLNKYGEQHKGEEKKQSNVGRFRGI</sequence>
<comment type="caution">
    <text evidence="1">The sequence shown here is derived from an EMBL/GenBank/DDBJ whole genome shotgun (WGS) entry which is preliminary data.</text>
</comment>
<protein>
    <submittedName>
        <fullName evidence="1">Uncharacterized protein</fullName>
    </submittedName>
</protein>
<evidence type="ECO:0000313" key="2">
    <source>
        <dbReference type="Proteomes" id="UP001196413"/>
    </source>
</evidence>
<organism evidence="1 2">
    <name type="scientific">Parelaphostrongylus tenuis</name>
    <name type="common">Meningeal worm</name>
    <dbReference type="NCBI Taxonomy" id="148309"/>
    <lineage>
        <taxon>Eukaryota</taxon>
        <taxon>Metazoa</taxon>
        <taxon>Ecdysozoa</taxon>
        <taxon>Nematoda</taxon>
        <taxon>Chromadorea</taxon>
        <taxon>Rhabditida</taxon>
        <taxon>Rhabditina</taxon>
        <taxon>Rhabditomorpha</taxon>
        <taxon>Strongyloidea</taxon>
        <taxon>Metastrongylidae</taxon>
        <taxon>Parelaphostrongylus</taxon>
    </lineage>
</organism>